<evidence type="ECO:0000256" key="2">
    <source>
        <dbReference type="SAM" id="Coils"/>
    </source>
</evidence>
<proteinExistence type="predicted"/>
<keyword evidence="4" id="KW-1185">Reference proteome</keyword>
<dbReference type="InterPro" id="IPR052055">
    <property type="entry name" value="Hepadnavirus_pol/RT"/>
</dbReference>
<comment type="caution">
    <text evidence="3">The sequence shown here is derived from an EMBL/GenBank/DDBJ whole genome shotgun (WGS) entry which is preliminary data.</text>
</comment>
<organism evidence="3 4">
    <name type="scientific">Ignelater luminosus</name>
    <name type="common">Cucubano</name>
    <name type="synonym">Pyrophorus luminosus</name>
    <dbReference type="NCBI Taxonomy" id="2038154"/>
    <lineage>
        <taxon>Eukaryota</taxon>
        <taxon>Metazoa</taxon>
        <taxon>Ecdysozoa</taxon>
        <taxon>Arthropoda</taxon>
        <taxon>Hexapoda</taxon>
        <taxon>Insecta</taxon>
        <taxon>Pterygota</taxon>
        <taxon>Neoptera</taxon>
        <taxon>Endopterygota</taxon>
        <taxon>Coleoptera</taxon>
        <taxon>Polyphaga</taxon>
        <taxon>Elateriformia</taxon>
        <taxon>Elateroidea</taxon>
        <taxon>Elateridae</taxon>
        <taxon>Agrypninae</taxon>
        <taxon>Pyrophorini</taxon>
        <taxon>Ignelater</taxon>
    </lineage>
</organism>
<dbReference type="SUPFAM" id="SSF47823">
    <property type="entry name" value="lambda integrase-like, N-terminal domain"/>
    <property type="match status" value="1"/>
</dbReference>
<name>A0A8K0DAP6_IGNLU</name>
<dbReference type="InterPro" id="IPR010998">
    <property type="entry name" value="Integrase_recombinase_N"/>
</dbReference>
<evidence type="ECO:0000256" key="1">
    <source>
        <dbReference type="ARBA" id="ARBA00023125"/>
    </source>
</evidence>
<dbReference type="PANTHER" id="PTHR33050:SF7">
    <property type="entry name" value="RIBONUCLEASE H"/>
    <property type="match status" value="1"/>
</dbReference>
<dbReference type="PANTHER" id="PTHR33050">
    <property type="entry name" value="REVERSE TRANSCRIPTASE DOMAIN-CONTAINING PROTEIN"/>
    <property type="match status" value="1"/>
</dbReference>
<dbReference type="OrthoDB" id="6744247at2759"/>
<sequence length="499" mass="57364">MPKRRYDSKESRLRNKLKRLERRLNGFEQRRSLELDPEEHKEVAEPQFDADVLDLLGTDPILDITTGHPLQNELVSRWEKPVAKRDDRLSQLQKLVGASLAAIGNAISLMVKEEGVGNRVLIELLSDVGRLLAELHHSESYSRLKLGCLNLNKEIKEILNSSPIGEWLFGGDLSEQVKTRKILERSGQELKAPLARSKVTRKPLVIKSLNYKSLFRTRPQEAPQSGRRPGFSQALYYHSSQQRQECEDNVQATMSVLKDLGFLINLDKSSLSPTQEIKYLGFIYNFLELAISLSDTKRMGLIRLIKRFLVSKECSKRDFAQLIGTLILVCPAVRYEVKWIVERFQVPEIDLFATRINTNCKIFVSWLRDPEAYAVDPVKQYNEYVKLWWQFCMERGLDVFSASIFSLLKFLTIQFNKGASYGTLNSYHSGIGLLAGPDIAQDFRVKKFFKGVYGLRPDKPRYDYTWDPAVVLRYLLVNFFISGMTYNPRLFFNQGSSIS</sequence>
<dbReference type="Proteomes" id="UP000801492">
    <property type="component" value="Unassembled WGS sequence"/>
</dbReference>
<dbReference type="EMBL" id="VTPC01001246">
    <property type="protein sequence ID" value="KAF2902588.1"/>
    <property type="molecule type" value="Genomic_DNA"/>
</dbReference>
<protein>
    <submittedName>
        <fullName evidence="3">Uncharacterized protein</fullName>
    </submittedName>
</protein>
<dbReference type="AlphaFoldDB" id="A0A8K0DAP6"/>
<gene>
    <name evidence="3" type="ORF">ILUMI_03595</name>
</gene>
<dbReference type="GO" id="GO:0003677">
    <property type="term" value="F:DNA binding"/>
    <property type="evidence" value="ECO:0007669"/>
    <property type="project" value="UniProtKB-KW"/>
</dbReference>
<accession>A0A8K0DAP6</accession>
<keyword evidence="1" id="KW-0238">DNA-binding</keyword>
<evidence type="ECO:0000313" key="4">
    <source>
        <dbReference type="Proteomes" id="UP000801492"/>
    </source>
</evidence>
<reference evidence="3" key="1">
    <citation type="submission" date="2019-08" db="EMBL/GenBank/DDBJ databases">
        <title>The genome of the North American firefly Photinus pyralis.</title>
        <authorList>
            <consortium name="Photinus pyralis genome working group"/>
            <person name="Fallon T.R."/>
            <person name="Sander Lower S.E."/>
            <person name="Weng J.-K."/>
        </authorList>
    </citation>
    <scope>NUCLEOTIDE SEQUENCE</scope>
    <source>
        <strain evidence="3">TRF0915ILg1</strain>
        <tissue evidence="3">Whole body</tissue>
    </source>
</reference>
<evidence type="ECO:0000313" key="3">
    <source>
        <dbReference type="EMBL" id="KAF2902588.1"/>
    </source>
</evidence>
<dbReference type="Gene3D" id="1.10.150.130">
    <property type="match status" value="1"/>
</dbReference>
<keyword evidence="2" id="KW-0175">Coiled coil</keyword>
<feature type="coiled-coil region" evidence="2">
    <location>
        <begin position="3"/>
        <end position="30"/>
    </location>
</feature>